<proteinExistence type="predicted"/>
<protein>
    <submittedName>
        <fullName evidence="2">Uncharacterized protein</fullName>
    </submittedName>
</protein>
<dbReference type="EMBL" id="BFAD01000003">
    <property type="protein sequence ID" value="GBE80671.1"/>
    <property type="molecule type" value="Genomic_DNA"/>
</dbReference>
<evidence type="ECO:0000256" key="1">
    <source>
        <dbReference type="SAM" id="SignalP"/>
    </source>
</evidence>
<sequence>MHFRVVPLFAVLALCALKAQPAGSRAVALASREGPEDHEAPYPDVAERRGSLSCEYMLLLFVSHL</sequence>
<dbReference type="AlphaFoldDB" id="A0A401GEV4"/>
<reference evidence="2 3" key="1">
    <citation type="journal article" date="2018" name="Sci. Rep.">
        <title>Genome sequence of the cauliflower mushroom Sparassis crispa (Hanabiratake) and its association with beneficial usage.</title>
        <authorList>
            <person name="Kiyama R."/>
            <person name="Furutani Y."/>
            <person name="Kawaguchi K."/>
            <person name="Nakanishi T."/>
        </authorList>
    </citation>
    <scope>NUCLEOTIDE SEQUENCE [LARGE SCALE GENOMIC DNA]</scope>
</reference>
<comment type="caution">
    <text evidence="2">The sequence shown here is derived from an EMBL/GenBank/DDBJ whole genome shotgun (WGS) entry which is preliminary data.</text>
</comment>
<feature type="signal peptide" evidence="1">
    <location>
        <begin position="1"/>
        <end position="24"/>
    </location>
</feature>
<dbReference type="Proteomes" id="UP000287166">
    <property type="component" value="Unassembled WGS sequence"/>
</dbReference>
<organism evidence="2 3">
    <name type="scientific">Sparassis crispa</name>
    <dbReference type="NCBI Taxonomy" id="139825"/>
    <lineage>
        <taxon>Eukaryota</taxon>
        <taxon>Fungi</taxon>
        <taxon>Dikarya</taxon>
        <taxon>Basidiomycota</taxon>
        <taxon>Agaricomycotina</taxon>
        <taxon>Agaricomycetes</taxon>
        <taxon>Polyporales</taxon>
        <taxon>Sparassidaceae</taxon>
        <taxon>Sparassis</taxon>
    </lineage>
</organism>
<evidence type="ECO:0000313" key="2">
    <source>
        <dbReference type="EMBL" id="GBE80671.1"/>
    </source>
</evidence>
<dbReference type="GeneID" id="38777588"/>
<accession>A0A401GEV4</accession>
<evidence type="ECO:0000313" key="3">
    <source>
        <dbReference type="Proteomes" id="UP000287166"/>
    </source>
</evidence>
<keyword evidence="1" id="KW-0732">Signal</keyword>
<gene>
    <name evidence="2" type="ORF">SCP_0303900</name>
</gene>
<dbReference type="RefSeq" id="XP_027611584.1">
    <property type="nucleotide sequence ID" value="XM_027755783.1"/>
</dbReference>
<keyword evidence="3" id="KW-1185">Reference proteome</keyword>
<dbReference type="InParanoid" id="A0A401GEV4"/>
<name>A0A401GEV4_9APHY</name>
<feature type="chain" id="PRO_5019199139" evidence="1">
    <location>
        <begin position="25"/>
        <end position="65"/>
    </location>
</feature>